<evidence type="ECO:0000256" key="3">
    <source>
        <dbReference type="ARBA" id="ARBA00022723"/>
    </source>
</evidence>
<evidence type="ECO:0000313" key="7">
    <source>
        <dbReference type="EMBL" id="MCI51592.1"/>
    </source>
</evidence>
<dbReference type="PANTHER" id="PTHR22748">
    <property type="entry name" value="AP ENDONUCLEASE"/>
    <property type="match status" value="1"/>
</dbReference>
<feature type="non-terminal residue" evidence="7">
    <location>
        <position position="82"/>
    </location>
</feature>
<evidence type="ECO:0000256" key="4">
    <source>
        <dbReference type="ARBA" id="ARBA00022801"/>
    </source>
</evidence>
<evidence type="ECO:0000256" key="2">
    <source>
        <dbReference type="ARBA" id="ARBA00007092"/>
    </source>
</evidence>
<sequence>MGAKERFSMIVASYNIRGLGGRVKRRRIRDLVREHKVDFLALQETKLESVSEKLCHGLWGANDCCWAFLPSVGASGGILSIW</sequence>
<dbReference type="GO" id="GO:0008081">
    <property type="term" value="F:phosphoric diester hydrolase activity"/>
    <property type="evidence" value="ECO:0007669"/>
    <property type="project" value="TreeGrafter"/>
</dbReference>
<proteinExistence type="inferred from homology"/>
<dbReference type="GO" id="GO:0005634">
    <property type="term" value="C:nucleus"/>
    <property type="evidence" value="ECO:0007669"/>
    <property type="project" value="TreeGrafter"/>
</dbReference>
<feature type="domain" description="Endonuclease/exonuclease/phosphatase" evidence="6">
    <location>
        <begin position="12"/>
        <end position="68"/>
    </location>
</feature>
<evidence type="ECO:0000259" key="6">
    <source>
        <dbReference type="Pfam" id="PF03372"/>
    </source>
</evidence>
<keyword evidence="8" id="KW-1185">Reference proteome</keyword>
<dbReference type="Gene3D" id="3.60.10.10">
    <property type="entry name" value="Endonuclease/exonuclease/phosphatase"/>
    <property type="match status" value="1"/>
</dbReference>
<comment type="similarity">
    <text evidence="2">Belongs to the DNA repair enzymes AP/ExoA family.</text>
</comment>
<name>A0A392ST31_9FABA</name>
<dbReference type="EMBL" id="LXQA010434205">
    <property type="protein sequence ID" value="MCI51592.1"/>
    <property type="molecule type" value="Genomic_DNA"/>
</dbReference>
<dbReference type="InterPro" id="IPR004808">
    <property type="entry name" value="AP_endonuc_1"/>
</dbReference>
<keyword evidence="5" id="KW-0460">Magnesium</keyword>
<evidence type="ECO:0000313" key="8">
    <source>
        <dbReference type="Proteomes" id="UP000265520"/>
    </source>
</evidence>
<dbReference type="InterPro" id="IPR005135">
    <property type="entry name" value="Endo/exonuclease/phosphatase"/>
</dbReference>
<dbReference type="InterPro" id="IPR036691">
    <property type="entry name" value="Endo/exonu/phosph_ase_sf"/>
</dbReference>
<dbReference type="AlphaFoldDB" id="A0A392ST31"/>
<dbReference type="Pfam" id="PF03372">
    <property type="entry name" value="Exo_endo_phos"/>
    <property type="match status" value="1"/>
</dbReference>
<keyword evidence="3" id="KW-0479">Metal-binding</keyword>
<dbReference type="PANTHER" id="PTHR22748:SF11">
    <property type="entry name" value="OS07G0184032 PROTEIN"/>
    <property type="match status" value="1"/>
</dbReference>
<comment type="caution">
    <text evidence="7">The sequence shown here is derived from an EMBL/GenBank/DDBJ whole genome shotgun (WGS) entry which is preliminary data.</text>
</comment>
<organism evidence="7 8">
    <name type="scientific">Trifolium medium</name>
    <dbReference type="NCBI Taxonomy" id="97028"/>
    <lineage>
        <taxon>Eukaryota</taxon>
        <taxon>Viridiplantae</taxon>
        <taxon>Streptophyta</taxon>
        <taxon>Embryophyta</taxon>
        <taxon>Tracheophyta</taxon>
        <taxon>Spermatophyta</taxon>
        <taxon>Magnoliopsida</taxon>
        <taxon>eudicotyledons</taxon>
        <taxon>Gunneridae</taxon>
        <taxon>Pentapetalae</taxon>
        <taxon>rosids</taxon>
        <taxon>fabids</taxon>
        <taxon>Fabales</taxon>
        <taxon>Fabaceae</taxon>
        <taxon>Papilionoideae</taxon>
        <taxon>50 kb inversion clade</taxon>
        <taxon>NPAAA clade</taxon>
        <taxon>Hologalegina</taxon>
        <taxon>IRL clade</taxon>
        <taxon>Trifolieae</taxon>
        <taxon>Trifolium</taxon>
    </lineage>
</organism>
<dbReference type="Proteomes" id="UP000265520">
    <property type="component" value="Unassembled WGS sequence"/>
</dbReference>
<dbReference type="GO" id="GO:0003906">
    <property type="term" value="F:DNA-(apurinic or apyrimidinic site) endonuclease activity"/>
    <property type="evidence" value="ECO:0007669"/>
    <property type="project" value="TreeGrafter"/>
</dbReference>
<comment type="cofactor">
    <cofactor evidence="1">
        <name>Mg(2+)</name>
        <dbReference type="ChEBI" id="CHEBI:18420"/>
    </cofactor>
</comment>
<keyword evidence="4" id="KW-0378">Hydrolase</keyword>
<dbReference type="GO" id="GO:0006284">
    <property type="term" value="P:base-excision repair"/>
    <property type="evidence" value="ECO:0007669"/>
    <property type="project" value="TreeGrafter"/>
</dbReference>
<accession>A0A392ST31</accession>
<evidence type="ECO:0000256" key="5">
    <source>
        <dbReference type="ARBA" id="ARBA00022842"/>
    </source>
</evidence>
<reference evidence="7 8" key="1">
    <citation type="journal article" date="2018" name="Front. Plant Sci.">
        <title>Red Clover (Trifolium pratense) and Zigzag Clover (T. medium) - A Picture of Genomic Similarities and Differences.</title>
        <authorList>
            <person name="Dluhosova J."/>
            <person name="Istvanek J."/>
            <person name="Nedelnik J."/>
            <person name="Repkova J."/>
        </authorList>
    </citation>
    <scope>NUCLEOTIDE SEQUENCE [LARGE SCALE GENOMIC DNA]</scope>
    <source>
        <strain evidence="8">cv. 10/8</strain>
        <tissue evidence="7">Leaf</tissue>
    </source>
</reference>
<dbReference type="GO" id="GO:0046872">
    <property type="term" value="F:metal ion binding"/>
    <property type="evidence" value="ECO:0007669"/>
    <property type="project" value="UniProtKB-KW"/>
</dbReference>
<protein>
    <submittedName>
        <fullName evidence="7">Cytochrome P450</fullName>
    </submittedName>
</protein>
<dbReference type="SUPFAM" id="SSF56219">
    <property type="entry name" value="DNase I-like"/>
    <property type="match status" value="1"/>
</dbReference>
<evidence type="ECO:0000256" key="1">
    <source>
        <dbReference type="ARBA" id="ARBA00001946"/>
    </source>
</evidence>
<dbReference type="GO" id="GO:0008311">
    <property type="term" value="F:double-stranded DNA 3'-5' DNA exonuclease activity"/>
    <property type="evidence" value="ECO:0007669"/>
    <property type="project" value="TreeGrafter"/>
</dbReference>